<comment type="caution">
    <text evidence="2">The sequence shown here is derived from an EMBL/GenBank/DDBJ whole genome shotgun (WGS) entry which is preliminary data.</text>
</comment>
<evidence type="ECO:0000313" key="3">
    <source>
        <dbReference type="Proteomes" id="UP000292958"/>
    </source>
</evidence>
<protein>
    <recommendedName>
        <fullName evidence="4">Secreted protein</fullName>
    </recommendedName>
</protein>
<keyword evidence="3" id="KW-1185">Reference proteome</keyword>
<accession>A0A4Q7YQE2</accession>
<organism evidence="2 3">
    <name type="scientific">Edaphobacter modestus</name>
    <dbReference type="NCBI Taxonomy" id="388466"/>
    <lineage>
        <taxon>Bacteria</taxon>
        <taxon>Pseudomonadati</taxon>
        <taxon>Acidobacteriota</taxon>
        <taxon>Terriglobia</taxon>
        <taxon>Terriglobales</taxon>
        <taxon>Acidobacteriaceae</taxon>
        <taxon>Edaphobacter</taxon>
    </lineage>
</organism>
<gene>
    <name evidence="2" type="ORF">BDD14_1308</name>
</gene>
<keyword evidence="1" id="KW-0732">Signal</keyword>
<dbReference type="EMBL" id="SHKW01000001">
    <property type="protein sequence ID" value="RZU39907.1"/>
    <property type="molecule type" value="Genomic_DNA"/>
</dbReference>
<dbReference type="Proteomes" id="UP000292958">
    <property type="component" value="Unassembled WGS sequence"/>
</dbReference>
<dbReference type="AlphaFoldDB" id="A0A4Q7YQE2"/>
<name>A0A4Q7YQE2_9BACT</name>
<reference evidence="2 3" key="1">
    <citation type="submission" date="2019-02" db="EMBL/GenBank/DDBJ databases">
        <title>Genomic Encyclopedia of Archaeal and Bacterial Type Strains, Phase II (KMG-II): from individual species to whole genera.</title>
        <authorList>
            <person name="Goeker M."/>
        </authorList>
    </citation>
    <scope>NUCLEOTIDE SEQUENCE [LARGE SCALE GENOMIC DNA]</scope>
    <source>
        <strain evidence="2 3">DSM 18101</strain>
    </source>
</reference>
<feature type="chain" id="PRO_5020746468" description="Secreted protein" evidence="1">
    <location>
        <begin position="28"/>
        <end position="166"/>
    </location>
</feature>
<proteinExistence type="predicted"/>
<evidence type="ECO:0000256" key="1">
    <source>
        <dbReference type="SAM" id="SignalP"/>
    </source>
</evidence>
<evidence type="ECO:0008006" key="4">
    <source>
        <dbReference type="Google" id="ProtNLM"/>
    </source>
</evidence>
<dbReference type="OrthoDB" id="119674at2"/>
<sequence>MTIHRCFAIGCTLLSLPLVFLANVAGAQSKSDKHACSEPNSAQLCKAANTCGSSSTPCIVDVKRTGDGASSTPNTQNAKSNAPFCVTVGTTVTWKSTAKNVGFIVDPGTPSPFEPAGAIIGGSDRSVNVVAKIPGCYRYSVGACMSGAIYGMCKETSAEVIVIGGK</sequence>
<evidence type="ECO:0000313" key="2">
    <source>
        <dbReference type="EMBL" id="RZU39907.1"/>
    </source>
</evidence>
<feature type="signal peptide" evidence="1">
    <location>
        <begin position="1"/>
        <end position="27"/>
    </location>
</feature>